<keyword evidence="1" id="KW-0472">Membrane</keyword>
<feature type="transmembrane region" description="Helical" evidence="1">
    <location>
        <begin position="52"/>
        <end position="78"/>
    </location>
</feature>
<reference evidence="2" key="1">
    <citation type="submission" date="2019-12" db="EMBL/GenBank/DDBJ databases">
        <title>An insight into the sialome of adult female Ixodes ricinus ticks feeding for 6 days.</title>
        <authorList>
            <person name="Perner J."/>
            <person name="Ribeiro J.M.C."/>
        </authorList>
    </citation>
    <scope>NUCLEOTIDE SEQUENCE</scope>
    <source>
        <strain evidence="2">Semi-engorged</strain>
        <tissue evidence="2">Salivary glands</tissue>
    </source>
</reference>
<dbReference type="AlphaFoldDB" id="A0A6B0V1Z8"/>
<organism evidence="2">
    <name type="scientific">Ixodes ricinus</name>
    <name type="common">Common tick</name>
    <name type="synonym">Acarus ricinus</name>
    <dbReference type="NCBI Taxonomy" id="34613"/>
    <lineage>
        <taxon>Eukaryota</taxon>
        <taxon>Metazoa</taxon>
        <taxon>Ecdysozoa</taxon>
        <taxon>Arthropoda</taxon>
        <taxon>Chelicerata</taxon>
        <taxon>Arachnida</taxon>
        <taxon>Acari</taxon>
        <taxon>Parasitiformes</taxon>
        <taxon>Ixodida</taxon>
        <taxon>Ixodoidea</taxon>
        <taxon>Ixodidae</taxon>
        <taxon>Ixodinae</taxon>
        <taxon>Ixodes</taxon>
    </lineage>
</organism>
<dbReference type="EMBL" id="GIFC01014104">
    <property type="protein sequence ID" value="MXU96187.1"/>
    <property type="molecule type" value="Transcribed_RNA"/>
</dbReference>
<keyword evidence="1" id="KW-0812">Transmembrane</keyword>
<accession>A0A6B0V1Z8</accession>
<proteinExistence type="predicted"/>
<name>A0A6B0V1Z8_IXORI</name>
<evidence type="ECO:0000313" key="2">
    <source>
        <dbReference type="EMBL" id="MXU96187.1"/>
    </source>
</evidence>
<protein>
    <submittedName>
        <fullName evidence="2">Uncharacterized protein</fullName>
    </submittedName>
</protein>
<sequence length="208" mass="22191">MLWFGTVVIRVALAFGFSCSIIGGGIGSMALVEGTLLLASVLDAGEVFVGGAWSALEAVVGLGAAATALSLGGVLILASGHANAPPTGPLRNVGATHCGATHLRSEVQLIWTVVRSLTFHPLHHPIIVQHFSSQEASHHHHRLAGHIGTYVYGRKRLLCDLYLNVQINIYLSIYLTSKSSKVHSAKYYTSRQPSFPFLHSSLQGLFSP</sequence>
<evidence type="ECO:0000256" key="1">
    <source>
        <dbReference type="SAM" id="Phobius"/>
    </source>
</evidence>
<feature type="transmembrane region" description="Helical" evidence="1">
    <location>
        <begin position="7"/>
        <end position="32"/>
    </location>
</feature>
<keyword evidence="1" id="KW-1133">Transmembrane helix</keyword>